<dbReference type="PANTHER" id="PTHR11136:SF0">
    <property type="entry name" value="DIHYDROFOLATE SYNTHETASE-RELATED"/>
    <property type="match status" value="1"/>
</dbReference>
<dbReference type="PIRSF" id="PIRSF001563">
    <property type="entry name" value="Folylpolyglu_synth"/>
    <property type="match status" value="1"/>
</dbReference>
<keyword evidence="12 18" id="KW-0067">ATP-binding</keyword>
<dbReference type="RefSeq" id="WP_092650752.1">
    <property type="nucleotide sequence ID" value="NZ_FOHA01000004.1"/>
</dbReference>
<dbReference type="InterPro" id="IPR013221">
    <property type="entry name" value="Mur_ligase_cen"/>
</dbReference>
<organism evidence="21 22">
    <name type="scientific">Isobaculum melis</name>
    <dbReference type="NCBI Taxonomy" id="142588"/>
    <lineage>
        <taxon>Bacteria</taxon>
        <taxon>Bacillati</taxon>
        <taxon>Bacillota</taxon>
        <taxon>Bacilli</taxon>
        <taxon>Lactobacillales</taxon>
        <taxon>Carnobacteriaceae</taxon>
        <taxon>Isobaculum</taxon>
    </lineage>
</organism>
<evidence type="ECO:0000256" key="5">
    <source>
        <dbReference type="ARBA" id="ARBA00011245"/>
    </source>
</evidence>
<keyword evidence="22" id="KW-1185">Reference proteome</keyword>
<evidence type="ECO:0000256" key="11">
    <source>
        <dbReference type="ARBA" id="ARBA00022741"/>
    </source>
</evidence>
<accession>A0A1H9RG62</accession>
<evidence type="ECO:0000256" key="9">
    <source>
        <dbReference type="ARBA" id="ARBA00022598"/>
    </source>
</evidence>
<evidence type="ECO:0000256" key="16">
    <source>
        <dbReference type="ARBA" id="ARBA00047493"/>
    </source>
</evidence>
<comment type="catalytic activity">
    <reaction evidence="17">
        <text>7,8-dihydropteroate + L-glutamate + ATP = 7,8-dihydrofolate + ADP + phosphate + H(+)</text>
        <dbReference type="Rhea" id="RHEA:23584"/>
        <dbReference type="ChEBI" id="CHEBI:15378"/>
        <dbReference type="ChEBI" id="CHEBI:17839"/>
        <dbReference type="ChEBI" id="CHEBI:29985"/>
        <dbReference type="ChEBI" id="CHEBI:30616"/>
        <dbReference type="ChEBI" id="CHEBI:43474"/>
        <dbReference type="ChEBI" id="CHEBI:57451"/>
        <dbReference type="ChEBI" id="CHEBI:456216"/>
        <dbReference type="EC" id="6.3.2.12"/>
    </reaction>
</comment>
<dbReference type="GO" id="GO:0046872">
    <property type="term" value="F:metal ion binding"/>
    <property type="evidence" value="ECO:0007669"/>
    <property type="project" value="UniProtKB-KW"/>
</dbReference>
<evidence type="ECO:0000256" key="7">
    <source>
        <dbReference type="ARBA" id="ARBA00013025"/>
    </source>
</evidence>
<evidence type="ECO:0000256" key="13">
    <source>
        <dbReference type="ARBA" id="ARBA00022842"/>
    </source>
</evidence>
<dbReference type="InterPro" id="IPR018109">
    <property type="entry name" value="Folylpolyglutamate_synth_CS"/>
</dbReference>
<reference evidence="21 22" key="1">
    <citation type="submission" date="2016-10" db="EMBL/GenBank/DDBJ databases">
        <authorList>
            <person name="de Groot N.N."/>
        </authorList>
    </citation>
    <scope>NUCLEOTIDE SEQUENCE [LARGE SCALE GENOMIC DNA]</scope>
    <source>
        <strain evidence="21 22">DSM 13760</strain>
    </source>
</reference>
<comment type="cofactor">
    <cofactor evidence="1">
        <name>Mg(2+)</name>
        <dbReference type="ChEBI" id="CHEBI:18420"/>
    </cofactor>
</comment>
<keyword evidence="11 18" id="KW-0547">Nucleotide-binding</keyword>
<comment type="subunit">
    <text evidence="5">Monomer.</text>
</comment>
<dbReference type="GO" id="GO:0046656">
    <property type="term" value="P:folic acid biosynthetic process"/>
    <property type="evidence" value="ECO:0007669"/>
    <property type="project" value="UniProtKB-KW"/>
</dbReference>
<dbReference type="PROSITE" id="PS01011">
    <property type="entry name" value="FOLYLPOLYGLU_SYNT_1"/>
    <property type="match status" value="1"/>
</dbReference>
<evidence type="ECO:0000256" key="14">
    <source>
        <dbReference type="ARBA" id="ARBA00022909"/>
    </source>
</evidence>
<keyword evidence="14" id="KW-0289">Folate biosynthesis</keyword>
<dbReference type="Pfam" id="PF02875">
    <property type="entry name" value="Mur_ligase_C"/>
    <property type="match status" value="1"/>
</dbReference>
<evidence type="ECO:0000256" key="3">
    <source>
        <dbReference type="ARBA" id="ARBA00005150"/>
    </source>
</evidence>
<keyword evidence="9 18" id="KW-0436">Ligase</keyword>
<keyword evidence="13" id="KW-0460">Magnesium</keyword>
<evidence type="ECO:0000256" key="4">
    <source>
        <dbReference type="ARBA" id="ARBA00008276"/>
    </source>
</evidence>
<dbReference type="Pfam" id="PF08245">
    <property type="entry name" value="Mur_ligase_M"/>
    <property type="match status" value="1"/>
</dbReference>
<evidence type="ECO:0000256" key="1">
    <source>
        <dbReference type="ARBA" id="ARBA00001946"/>
    </source>
</evidence>
<evidence type="ECO:0000256" key="15">
    <source>
        <dbReference type="ARBA" id="ARBA00030592"/>
    </source>
</evidence>
<dbReference type="AlphaFoldDB" id="A0A1H9RG62"/>
<comment type="pathway">
    <text evidence="3">Cofactor biosynthesis; tetrahydrofolylpolyglutamate biosynthesis.</text>
</comment>
<evidence type="ECO:0000256" key="10">
    <source>
        <dbReference type="ARBA" id="ARBA00022723"/>
    </source>
</evidence>
<dbReference type="GO" id="GO:0008841">
    <property type="term" value="F:dihydrofolate synthase activity"/>
    <property type="evidence" value="ECO:0007669"/>
    <property type="project" value="UniProtKB-EC"/>
</dbReference>
<evidence type="ECO:0000256" key="6">
    <source>
        <dbReference type="ARBA" id="ARBA00013023"/>
    </source>
</evidence>
<feature type="domain" description="Mur ligase central" evidence="20">
    <location>
        <begin position="46"/>
        <end position="273"/>
    </location>
</feature>
<comment type="pathway">
    <text evidence="2">Cofactor biosynthesis; tetrahydrofolate biosynthesis; 7,8-dihydrofolate from 2-amino-4-hydroxy-6-hydroxymethyl-7,8-dihydropteridine diphosphate and 4-aminobenzoate: step 2/2.</text>
</comment>
<comment type="similarity">
    <text evidence="4 18">Belongs to the folylpolyglutamate synthase family.</text>
</comment>
<evidence type="ECO:0000256" key="17">
    <source>
        <dbReference type="ARBA" id="ARBA00049161"/>
    </source>
</evidence>
<sequence length="432" mass="47599">MFNTYEEALSWLHSGLKFGMKLGLERMGWLMKKLDHPQKKIKAIHVAGTNGKGSTVAFIRHILEETGLSVGTFTSPFLESFNERISIDGEPISDAEVLRLVNLIYPLCMELAETDLGSPTEFEVVTAMMYAYFGEGHADVVLVEVGIGGQLDSTNVLTPVVSVITTIGLDHMDILGNTLPKIAQQKSGIIKPGVPVVVGKVTDDAFESITQTAQETGSKVYRLGTSFTISKWQTTPNWGEQFNFEDDDIFLKQQQIQMLGRHQVENAAVAIEAVKQFSHTLGLAVSHSQITKGLKQTFWAGRMEKISDRPFIVLDGAHNKPAVTALVQTLKDDFKGQPIQVLFAALKDKEISEMLDLFATVPELTLTATSFEYPRAASAEEIAAQTSHSIEVIDDWKTALATLLNEVGSEGILLITGSLYFISEVRRLFFDQ</sequence>
<evidence type="ECO:0000259" key="19">
    <source>
        <dbReference type="Pfam" id="PF02875"/>
    </source>
</evidence>
<evidence type="ECO:0000256" key="12">
    <source>
        <dbReference type="ARBA" id="ARBA00022840"/>
    </source>
</evidence>
<dbReference type="GO" id="GO:0005524">
    <property type="term" value="F:ATP binding"/>
    <property type="evidence" value="ECO:0007669"/>
    <property type="project" value="UniProtKB-KW"/>
</dbReference>
<dbReference type="STRING" id="142588.SAMN04488559_10416"/>
<dbReference type="SUPFAM" id="SSF53244">
    <property type="entry name" value="MurD-like peptide ligases, peptide-binding domain"/>
    <property type="match status" value="1"/>
</dbReference>
<evidence type="ECO:0000256" key="18">
    <source>
        <dbReference type="PIRNR" id="PIRNR001563"/>
    </source>
</evidence>
<dbReference type="InterPro" id="IPR004101">
    <property type="entry name" value="Mur_ligase_C"/>
</dbReference>
<proteinExistence type="inferred from homology"/>
<comment type="catalytic activity">
    <reaction evidence="16">
        <text>(6S)-5,6,7,8-tetrahydrofolyl-(gamma-L-Glu)(n) + L-glutamate + ATP = (6S)-5,6,7,8-tetrahydrofolyl-(gamma-L-Glu)(n+1) + ADP + phosphate + H(+)</text>
        <dbReference type="Rhea" id="RHEA:10580"/>
        <dbReference type="Rhea" id="RHEA-COMP:14738"/>
        <dbReference type="Rhea" id="RHEA-COMP:14740"/>
        <dbReference type="ChEBI" id="CHEBI:15378"/>
        <dbReference type="ChEBI" id="CHEBI:29985"/>
        <dbReference type="ChEBI" id="CHEBI:30616"/>
        <dbReference type="ChEBI" id="CHEBI:43474"/>
        <dbReference type="ChEBI" id="CHEBI:141005"/>
        <dbReference type="ChEBI" id="CHEBI:456216"/>
        <dbReference type="EC" id="6.3.2.17"/>
    </reaction>
</comment>
<dbReference type="OrthoDB" id="9809356at2"/>
<evidence type="ECO:0000313" key="21">
    <source>
        <dbReference type="EMBL" id="SER71790.1"/>
    </source>
</evidence>
<dbReference type="Gene3D" id="3.40.1190.10">
    <property type="entry name" value="Mur-like, catalytic domain"/>
    <property type="match status" value="1"/>
</dbReference>
<dbReference type="GO" id="GO:0005737">
    <property type="term" value="C:cytoplasm"/>
    <property type="evidence" value="ECO:0007669"/>
    <property type="project" value="TreeGrafter"/>
</dbReference>
<dbReference type="Proteomes" id="UP000198948">
    <property type="component" value="Unassembled WGS sequence"/>
</dbReference>
<dbReference type="PANTHER" id="PTHR11136">
    <property type="entry name" value="FOLYLPOLYGLUTAMATE SYNTHASE-RELATED"/>
    <property type="match status" value="1"/>
</dbReference>
<protein>
    <recommendedName>
        <fullName evidence="8">Dihydrofolate synthase/folylpolyglutamate synthase</fullName>
        <ecNumber evidence="6">6.3.2.12</ecNumber>
        <ecNumber evidence="7">6.3.2.17</ecNumber>
    </recommendedName>
    <alternativeName>
        <fullName evidence="15">Tetrahydrofolylpolyglutamate synthase</fullName>
    </alternativeName>
</protein>
<dbReference type="PROSITE" id="PS01012">
    <property type="entry name" value="FOLYLPOLYGLU_SYNT_2"/>
    <property type="match status" value="1"/>
</dbReference>
<name>A0A1H9RG62_9LACT</name>
<dbReference type="SUPFAM" id="SSF53623">
    <property type="entry name" value="MurD-like peptide ligases, catalytic domain"/>
    <property type="match status" value="1"/>
</dbReference>
<dbReference type="InterPro" id="IPR001645">
    <property type="entry name" value="Folylpolyglutamate_synth"/>
</dbReference>
<dbReference type="EMBL" id="FOHA01000004">
    <property type="protein sequence ID" value="SER71790.1"/>
    <property type="molecule type" value="Genomic_DNA"/>
</dbReference>
<dbReference type="NCBIfam" id="TIGR01499">
    <property type="entry name" value="folC"/>
    <property type="match status" value="1"/>
</dbReference>
<evidence type="ECO:0000259" key="20">
    <source>
        <dbReference type="Pfam" id="PF08245"/>
    </source>
</evidence>
<dbReference type="GO" id="GO:0004326">
    <property type="term" value="F:tetrahydrofolylpolyglutamate synthase activity"/>
    <property type="evidence" value="ECO:0007669"/>
    <property type="project" value="UniProtKB-EC"/>
</dbReference>
<evidence type="ECO:0000313" key="22">
    <source>
        <dbReference type="Proteomes" id="UP000198948"/>
    </source>
</evidence>
<dbReference type="EC" id="6.3.2.17" evidence="7"/>
<dbReference type="Gene3D" id="3.90.190.20">
    <property type="entry name" value="Mur ligase, C-terminal domain"/>
    <property type="match status" value="1"/>
</dbReference>
<gene>
    <name evidence="21" type="ORF">SAMN04488559_10416</name>
</gene>
<evidence type="ECO:0000256" key="8">
    <source>
        <dbReference type="ARBA" id="ARBA00019357"/>
    </source>
</evidence>
<dbReference type="InterPro" id="IPR036615">
    <property type="entry name" value="Mur_ligase_C_dom_sf"/>
</dbReference>
<dbReference type="EC" id="6.3.2.12" evidence="6"/>
<feature type="domain" description="Mur ligase C-terminal" evidence="19">
    <location>
        <begin position="301"/>
        <end position="418"/>
    </location>
</feature>
<keyword evidence="10" id="KW-0479">Metal-binding</keyword>
<dbReference type="InterPro" id="IPR036565">
    <property type="entry name" value="Mur-like_cat_sf"/>
</dbReference>
<dbReference type="FunFam" id="3.40.1190.10:FF:000004">
    <property type="entry name" value="Dihydrofolate synthase/folylpolyglutamate synthase"/>
    <property type="match status" value="1"/>
</dbReference>
<evidence type="ECO:0000256" key="2">
    <source>
        <dbReference type="ARBA" id="ARBA00004799"/>
    </source>
</evidence>